<evidence type="ECO:0000313" key="1">
    <source>
        <dbReference type="EMBL" id="PWN52594.1"/>
    </source>
</evidence>
<gene>
    <name evidence="1" type="ORF">IE53DRAFT_384966</name>
</gene>
<keyword evidence="2" id="KW-1185">Reference proteome</keyword>
<reference evidence="1 2" key="1">
    <citation type="journal article" date="2018" name="Mol. Biol. Evol.">
        <title>Broad Genomic Sampling Reveals a Smut Pathogenic Ancestry of the Fungal Clade Ustilaginomycotina.</title>
        <authorList>
            <person name="Kijpornyongpan T."/>
            <person name="Mondo S.J."/>
            <person name="Barry K."/>
            <person name="Sandor L."/>
            <person name="Lee J."/>
            <person name="Lipzen A."/>
            <person name="Pangilinan J."/>
            <person name="LaButti K."/>
            <person name="Hainaut M."/>
            <person name="Henrissat B."/>
            <person name="Grigoriev I.V."/>
            <person name="Spatafora J.W."/>
            <person name="Aime M.C."/>
        </authorList>
    </citation>
    <scope>NUCLEOTIDE SEQUENCE [LARGE SCALE GENOMIC DNA]</scope>
    <source>
        <strain evidence="1 2">SA 807</strain>
    </source>
</reference>
<dbReference type="Proteomes" id="UP000245626">
    <property type="component" value="Unassembled WGS sequence"/>
</dbReference>
<proteinExistence type="predicted"/>
<protein>
    <submittedName>
        <fullName evidence="1">Uncharacterized protein</fullName>
    </submittedName>
</protein>
<evidence type="ECO:0000313" key="2">
    <source>
        <dbReference type="Proteomes" id="UP000245626"/>
    </source>
</evidence>
<organism evidence="1 2">
    <name type="scientific">Violaceomyces palustris</name>
    <dbReference type="NCBI Taxonomy" id="1673888"/>
    <lineage>
        <taxon>Eukaryota</taxon>
        <taxon>Fungi</taxon>
        <taxon>Dikarya</taxon>
        <taxon>Basidiomycota</taxon>
        <taxon>Ustilaginomycotina</taxon>
        <taxon>Ustilaginomycetes</taxon>
        <taxon>Violaceomycetales</taxon>
        <taxon>Violaceomycetaceae</taxon>
        <taxon>Violaceomyces</taxon>
    </lineage>
</organism>
<sequence length="1084" mass="113459">MSLSSTSKNPVTSDRSKRGLHSVNHVPQKPSSLKTPSGTSRGSHLSSNHSSGVKPSRHLQQGSSSDRKNRPRLIQHQHHTISRHHDCPQCHTPQSQFYCQTCLSERLQAHYSGIDRVSRDRDRAYSRAARLLGQPVDAKHLLQLTGSPPGTHQQTLKGIVEGVQSECPAQPLPDPFQDPSSLDNSSLDAFKVEGDSPIAVTPSGSSHLQSPPPDLGLRRLIHLRSCRISLMSSIQASQSCTAELYLEIQSAEELIREKKANIKRRKENLELAWETFSLLAGGKESRRDDFRRADKEQESKIRDEWSPQKGPGAWPGDDIHVQTEVCEGKYWSAAVGVGETSPSSPLASPDSITDGSNKGSAPSVPLDGSRMDQLVNRVKDDVASLEAENKNVAEELRKTRAILAKEAFSIFAVSPPPGFPSKSFPVNTGISSGLTSPTRSNRFRDRYMPGAFDVRQDYGAPSAKAQDFDQHGRRFPSPGDAAGSHTAGKDVGTNPNDWTIVGLVLPLPGDVRRFPRDSINGALAHTVHLLQLLTAYLGISLPFTIGVQGGKTNIRPNSLWAGGGGSSKQALHLSSAAYAVLSSPPPGANSSSKLGESIFSLGLGASTLSTLESFIQLPPGSHFSWGSTSNMASAGKGTDPQGAKTKEDGNGREDSASETAPPSKSSKQEKVDPGVAEAKAFCSALVMLGYNVAYLASTQGVKADLVSAAGSSLRLLSRAIQSPELGKKAHTTYAAGSQIVDISFPELDVDQLAQIHEPATTGGLSPTTSSTTSGKNPSSSGKSSKSSSSGKGAKETKIVMEGSYVDAAAAAASVLDISRGSSKTEKGAAKVGTIAAVTHIAAAIPSVPSSTSTRSSEGANLGKKAQRATLDRKSESRSSSSSSSTTTPSKTSPTEKSNLAPTRQSSKVIDHHGTTGRKLPKPSPASLEFLRKRGLDVSGAATAPSKSPLGQAEEYGKGGGGGGTNRTGDGPMPDVGEIRRTSGAIGSTSRVATHSKDRGRITSGGKVPISKSSQGGGGGGRPGAGAVIFNGVEIGGATDIGGGGKEKDDGKSVVTIRDGVQRTGDGGGVSVLRSSEKEEEWDLV</sequence>
<accession>A0ACD0P3G2</accession>
<dbReference type="EMBL" id="KZ819768">
    <property type="protein sequence ID" value="PWN52594.1"/>
    <property type="molecule type" value="Genomic_DNA"/>
</dbReference>
<name>A0ACD0P3G2_9BASI</name>